<gene>
    <name evidence="1" type="ORF">PGTUg99_025366</name>
</gene>
<organism evidence="1 2">
    <name type="scientific">Puccinia graminis f. sp. tritici</name>
    <dbReference type="NCBI Taxonomy" id="56615"/>
    <lineage>
        <taxon>Eukaryota</taxon>
        <taxon>Fungi</taxon>
        <taxon>Dikarya</taxon>
        <taxon>Basidiomycota</taxon>
        <taxon>Pucciniomycotina</taxon>
        <taxon>Pucciniomycetes</taxon>
        <taxon>Pucciniales</taxon>
        <taxon>Pucciniaceae</taxon>
        <taxon>Puccinia</taxon>
    </lineage>
</organism>
<name>A0A5B0SDZ0_PUCGR</name>
<sequence>MPYQPSSNHLRRIPEDSSARLSLIVCGRDAGVFCATVEEKGDRATTDSPDQACERVIFRSCREMARFSTLLVVQKSLQAAGIAAFDNITSQVDLS</sequence>
<reference evidence="1 2" key="1">
    <citation type="submission" date="2019-05" db="EMBL/GenBank/DDBJ databases">
        <title>Emergence of the Ug99 lineage of the wheat stem rust pathogen through somatic hybridization.</title>
        <authorList>
            <person name="Li F."/>
            <person name="Upadhyaya N.M."/>
            <person name="Sperschneider J."/>
            <person name="Matny O."/>
            <person name="Nguyen-Phuc H."/>
            <person name="Mago R."/>
            <person name="Raley C."/>
            <person name="Miller M.E."/>
            <person name="Silverstein K.A.T."/>
            <person name="Henningsen E."/>
            <person name="Hirsch C.D."/>
            <person name="Visser B."/>
            <person name="Pretorius Z.A."/>
            <person name="Steffenson B.J."/>
            <person name="Schwessinger B."/>
            <person name="Dodds P.N."/>
            <person name="Figueroa M."/>
        </authorList>
    </citation>
    <scope>NUCLEOTIDE SEQUENCE [LARGE SCALE GENOMIC DNA]</scope>
    <source>
        <strain evidence="1 2">Ug99</strain>
    </source>
</reference>
<dbReference type="Proteomes" id="UP000325313">
    <property type="component" value="Unassembled WGS sequence"/>
</dbReference>
<evidence type="ECO:0000313" key="2">
    <source>
        <dbReference type="Proteomes" id="UP000325313"/>
    </source>
</evidence>
<dbReference type="EMBL" id="VDEP01000036">
    <property type="protein sequence ID" value="KAA1136057.1"/>
    <property type="molecule type" value="Genomic_DNA"/>
</dbReference>
<accession>A0A5B0SDZ0</accession>
<proteinExistence type="predicted"/>
<protein>
    <submittedName>
        <fullName evidence="1">Uncharacterized protein</fullName>
    </submittedName>
</protein>
<dbReference type="AlphaFoldDB" id="A0A5B0SDZ0"/>
<comment type="caution">
    <text evidence="1">The sequence shown here is derived from an EMBL/GenBank/DDBJ whole genome shotgun (WGS) entry which is preliminary data.</text>
</comment>
<evidence type="ECO:0000313" key="1">
    <source>
        <dbReference type="EMBL" id="KAA1136057.1"/>
    </source>
</evidence>